<keyword evidence="3" id="KW-0169">Cobalamin biosynthesis</keyword>
<evidence type="ECO:0000256" key="3">
    <source>
        <dbReference type="ARBA" id="ARBA00022573"/>
    </source>
</evidence>
<dbReference type="PROSITE" id="PS00839">
    <property type="entry name" value="SUMT_1"/>
    <property type="match status" value="1"/>
</dbReference>
<name>E1JVI7_SOLFR</name>
<dbReference type="PANTHER" id="PTHR45790">
    <property type="entry name" value="SIROHEME SYNTHASE-RELATED"/>
    <property type="match status" value="1"/>
</dbReference>
<dbReference type="InterPro" id="IPR050161">
    <property type="entry name" value="Siro_Cobalamin_biosynth"/>
</dbReference>
<protein>
    <submittedName>
        <fullName evidence="8">Precorrin-4 C11-methyltransferase</fullName>
        <ecNumber evidence="8">2.1.1.133</ecNumber>
    </submittedName>
</protein>
<dbReference type="UniPathway" id="UPA00148"/>
<feature type="domain" description="Tetrapyrrole methylase" evidence="7">
    <location>
        <begin position="11"/>
        <end position="216"/>
    </location>
</feature>
<evidence type="ECO:0000259" key="7">
    <source>
        <dbReference type="Pfam" id="PF00590"/>
    </source>
</evidence>
<dbReference type="STRING" id="596151.DesfrDRAFT_1636"/>
<dbReference type="InterPro" id="IPR014776">
    <property type="entry name" value="4pyrrole_Mease_sub2"/>
</dbReference>
<evidence type="ECO:0000313" key="8">
    <source>
        <dbReference type="EMBL" id="EFL51475.1"/>
    </source>
</evidence>
<dbReference type="GO" id="GO:0032259">
    <property type="term" value="P:methylation"/>
    <property type="evidence" value="ECO:0007669"/>
    <property type="project" value="UniProtKB-KW"/>
</dbReference>
<evidence type="ECO:0000313" key="9">
    <source>
        <dbReference type="Proteomes" id="UP000006250"/>
    </source>
</evidence>
<evidence type="ECO:0000256" key="6">
    <source>
        <dbReference type="ARBA" id="ARBA00022691"/>
    </source>
</evidence>
<keyword evidence="6" id="KW-0949">S-adenosyl-L-methionine</keyword>
<comment type="similarity">
    <text evidence="2">Belongs to the precorrin methyltransferase family.</text>
</comment>
<dbReference type="NCBIfam" id="TIGR01465">
    <property type="entry name" value="cobM_cbiF"/>
    <property type="match status" value="1"/>
</dbReference>
<dbReference type="InterPro" id="IPR014777">
    <property type="entry name" value="4pyrrole_Mease_sub1"/>
</dbReference>
<dbReference type="GO" id="GO:0046026">
    <property type="term" value="F:precorrin-4 C11-methyltransferase activity"/>
    <property type="evidence" value="ECO:0007669"/>
    <property type="project" value="UniProtKB-EC"/>
</dbReference>
<dbReference type="CDD" id="cd11641">
    <property type="entry name" value="Precorrin-4_C11-MT"/>
    <property type="match status" value="1"/>
</dbReference>
<evidence type="ECO:0000256" key="4">
    <source>
        <dbReference type="ARBA" id="ARBA00022603"/>
    </source>
</evidence>
<dbReference type="Proteomes" id="UP000006250">
    <property type="component" value="Unassembled WGS sequence"/>
</dbReference>
<dbReference type="Gene3D" id="3.40.1010.10">
    <property type="entry name" value="Cobalt-precorrin-4 Transmethylase, Domain 1"/>
    <property type="match status" value="1"/>
</dbReference>
<reference evidence="8 9" key="1">
    <citation type="submission" date="2010-08" db="EMBL/GenBank/DDBJ databases">
        <title>The draft genome of Desulfovibrio fructosovorans JJ.</title>
        <authorList>
            <consortium name="US DOE Joint Genome Institute (JGI-PGF)"/>
            <person name="Lucas S."/>
            <person name="Copeland A."/>
            <person name="Lapidus A."/>
            <person name="Cheng J.-F."/>
            <person name="Bruce D."/>
            <person name="Goodwin L."/>
            <person name="Pitluck S."/>
            <person name="Land M.L."/>
            <person name="Hauser L."/>
            <person name="Chang Y.-J."/>
            <person name="Jeffries C."/>
            <person name="Wall J.D."/>
            <person name="Stahl D.A."/>
            <person name="Arkin A.P."/>
            <person name="Dehal P."/>
            <person name="Stolyar S.M."/>
            <person name="Hazen T.C."/>
            <person name="Woyke T.J."/>
        </authorList>
    </citation>
    <scope>NUCLEOTIDE SEQUENCE [LARGE SCALE GENOMIC DNA]</scope>
    <source>
        <strain evidence="8 9">JJ</strain>
    </source>
</reference>
<dbReference type="EMBL" id="AECZ01000009">
    <property type="protein sequence ID" value="EFL51475.1"/>
    <property type="molecule type" value="Genomic_DNA"/>
</dbReference>
<keyword evidence="9" id="KW-1185">Reference proteome</keyword>
<evidence type="ECO:0000256" key="5">
    <source>
        <dbReference type="ARBA" id="ARBA00022679"/>
    </source>
</evidence>
<dbReference type="Pfam" id="PF00590">
    <property type="entry name" value="TP_methylase"/>
    <property type="match status" value="1"/>
</dbReference>
<dbReference type="eggNOG" id="COG2875">
    <property type="taxonomic scope" value="Bacteria"/>
</dbReference>
<dbReference type="InterPro" id="IPR000878">
    <property type="entry name" value="4pyrrol_Mease"/>
</dbReference>
<dbReference type="AlphaFoldDB" id="E1JVI7"/>
<comment type="caution">
    <text evidence="8">The sequence shown here is derived from an EMBL/GenBank/DDBJ whole genome shotgun (WGS) entry which is preliminary data.</text>
</comment>
<organism evidence="8 9">
    <name type="scientific">Solidesulfovibrio fructosivorans JJ]</name>
    <dbReference type="NCBI Taxonomy" id="596151"/>
    <lineage>
        <taxon>Bacteria</taxon>
        <taxon>Pseudomonadati</taxon>
        <taxon>Thermodesulfobacteriota</taxon>
        <taxon>Desulfovibrionia</taxon>
        <taxon>Desulfovibrionales</taxon>
        <taxon>Desulfovibrionaceae</taxon>
        <taxon>Solidesulfovibrio</taxon>
    </lineage>
</organism>
<dbReference type="GO" id="GO:0009236">
    <property type="term" value="P:cobalamin biosynthetic process"/>
    <property type="evidence" value="ECO:0007669"/>
    <property type="project" value="UniProtKB-UniPathway"/>
</dbReference>
<keyword evidence="5 8" id="KW-0808">Transferase</keyword>
<dbReference type="OrthoDB" id="9815856at2"/>
<comment type="pathway">
    <text evidence="1">Cofactor biosynthesis; adenosylcobalamin biosynthesis.</text>
</comment>
<evidence type="ECO:0000256" key="2">
    <source>
        <dbReference type="ARBA" id="ARBA00005879"/>
    </source>
</evidence>
<proteinExistence type="inferred from homology"/>
<evidence type="ECO:0000256" key="1">
    <source>
        <dbReference type="ARBA" id="ARBA00004953"/>
    </source>
</evidence>
<dbReference type="InterPro" id="IPR035996">
    <property type="entry name" value="4pyrrol_Methylase_sf"/>
</dbReference>
<gene>
    <name evidence="8" type="ORF">DesfrDRAFT_1636</name>
</gene>
<dbReference type="EC" id="2.1.1.133" evidence="8"/>
<keyword evidence="4 8" id="KW-0489">Methyltransferase</keyword>
<accession>E1JVI7</accession>
<dbReference type="RefSeq" id="WP_005992838.1">
    <property type="nucleotide sequence ID" value="NZ_AECZ01000009.1"/>
</dbReference>
<dbReference type="InterPro" id="IPR003043">
    <property type="entry name" value="Uropor_MeTrfase_CS"/>
</dbReference>
<dbReference type="Gene3D" id="3.30.950.10">
    <property type="entry name" value="Methyltransferase, Cobalt-precorrin-4 Transmethylase, Domain 2"/>
    <property type="match status" value="1"/>
</dbReference>
<dbReference type="PANTHER" id="PTHR45790:SF4">
    <property type="entry name" value="COBALT-PRECORRIN-4 C(11)-METHYLTRANSFERASE"/>
    <property type="match status" value="1"/>
</dbReference>
<dbReference type="InterPro" id="IPR006362">
    <property type="entry name" value="Cbl_synth_CobM/CibF"/>
</dbReference>
<dbReference type="SUPFAM" id="SSF53790">
    <property type="entry name" value="Tetrapyrrole methylase"/>
    <property type="match status" value="1"/>
</dbReference>
<sequence>MADAPDVPCGVYFIGAGPGDPELLTVKAARIIGRADLVLYAGSLVSPAVVALAKKEARVVDSAPLTLAETHALLVDAVRAGGIAARVHTGDPALYGALSEQTRLLVADDIPYQVIPGVTSASAAAAAFGVSVTEPETTQSLILTRLAGRTPMPPGESLAALAAHKATLAIYLSAGDPEGVAAALREAGLPGDTPVAIAHRLGWPGEKRLWATVATLAETVRHAGVDRQTLFLVLPGLGQGTCSKLYDPSFGHGFRPVRDDG</sequence>